<evidence type="ECO:0000313" key="4">
    <source>
        <dbReference type="EMBL" id="CAF5138567.1"/>
    </source>
</evidence>
<dbReference type="EMBL" id="CAJOBJ010276659">
    <property type="protein sequence ID" value="CAF5138567.1"/>
    <property type="molecule type" value="Genomic_DNA"/>
</dbReference>
<sequence>NVYYVIEWSEKELERITRRLTVELAKKGFIGPGIDVPAPDMGTGEREMAWI</sequence>
<dbReference type="PANTHER" id="PTHR11606:SF13">
    <property type="entry name" value="GLUTAMATE DEHYDROGENASE 1, MITOCHONDRIAL"/>
    <property type="match status" value="1"/>
</dbReference>
<comment type="similarity">
    <text evidence="1">Belongs to the Glu/Leu/Phe/Val dehydrogenases family.</text>
</comment>
<feature type="non-terminal residue" evidence="4">
    <location>
        <position position="51"/>
    </location>
</feature>
<dbReference type="PANTHER" id="PTHR11606">
    <property type="entry name" value="GLUTAMATE DEHYDROGENASE"/>
    <property type="match status" value="1"/>
</dbReference>
<evidence type="ECO:0000259" key="3">
    <source>
        <dbReference type="Pfam" id="PF02812"/>
    </source>
</evidence>
<evidence type="ECO:0000256" key="1">
    <source>
        <dbReference type="ARBA" id="ARBA00006382"/>
    </source>
</evidence>
<dbReference type="GO" id="GO:0006538">
    <property type="term" value="P:L-glutamate catabolic process"/>
    <property type="evidence" value="ECO:0007669"/>
    <property type="project" value="TreeGrafter"/>
</dbReference>
<dbReference type="GO" id="GO:0004352">
    <property type="term" value="F:glutamate dehydrogenase (NAD+) activity"/>
    <property type="evidence" value="ECO:0007669"/>
    <property type="project" value="TreeGrafter"/>
</dbReference>
<dbReference type="InterPro" id="IPR006097">
    <property type="entry name" value="Glu/Leu/Phe/Val/Trp_DH_dimer"/>
</dbReference>
<organism evidence="4 5">
    <name type="scientific">Rotaria magnacalcarata</name>
    <dbReference type="NCBI Taxonomy" id="392030"/>
    <lineage>
        <taxon>Eukaryota</taxon>
        <taxon>Metazoa</taxon>
        <taxon>Spiralia</taxon>
        <taxon>Gnathifera</taxon>
        <taxon>Rotifera</taxon>
        <taxon>Eurotatoria</taxon>
        <taxon>Bdelloidea</taxon>
        <taxon>Philodinida</taxon>
        <taxon>Philodinidae</taxon>
        <taxon>Rotaria</taxon>
    </lineage>
</organism>
<dbReference type="Proteomes" id="UP000681720">
    <property type="component" value="Unassembled WGS sequence"/>
</dbReference>
<dbReference type="Gene3D" id="3.40.50.10860">
    <property type="entry name" value="Leucine Dehydrogenase, chain A, domain 1"/>
    <property type="match status" value="1"/>
</dbReference>
<dbReference type="Pfam" id="PF02812">
    <property type="entry name" value="ELFV_dehydrog_N"/>
    <property type="match status" value="1"/>
</dbReference>
<dbReference type="InterPro" id="IPR046346">
    <property type="entry name" value="Aminoacid_DH-like_N_sf"/>
</dbReference>
<reference evidence="4" key="1">
    <citation type="submission" date="2021-02" db="EMBL/GenBank/DDBJ databases">
        <authorList>
            <person name="Nowell W R."/>
        </authorList>
    </citation>
    <scope>NUCLEOTIDE SEQUENCE</scope>
</reference>
<keyword evidence="2" id="KW-0560">Oxidoreductase</keyword>
<dbReference type="GO" id="GO:0005739">
    <property type="term" value="C:mitochondrion"/>
    <property type="evidence" value="ECO:0007669"/>
    <property type="project" value="TreeGrafter"/>
</dbReference>
<evidence type="ECO:0000256" key="2">
    <source>
        <dbReference type="ARBA" id="ARBA00023002"/>
    </source>
</evidence>
<name>A0A8S3FTT2_9BILA</name>
<proteinExistence type="inferred from homology"/>
<feature type="domain" description="Glutamate/phenylalanine/leucine/valine/L-tryptophan dehydrogenase dimerisation" evidence="3">
    <location>
        <begin position="7"/>
        <end position="51"/>
    </location>
</feature>
<gene>
    <name evidence="4" type="ORF">GIL414_LOCUS64363</name>
</gene>
<accession>A0A8S3FTT2</accession>
<protein>
    <recommendedName>
        <fullName evidence="3">Glutamate/phenylalanine/leucine/valine/L-tryptophan dehydrogenase dimerisation domain-containing protein</fullName>
    </recommendedName>
</protein>
<evidence type="ECO:0000313" key="5">
    <source>
        <dbReference type="Proteomes" id="UP000681720"/>
    </source>
</evidence>
<dbReference type="SUPFAM" id="SSF53223">
    <property type="entry name" value="Aminoacid dehydrogenase-like, N-terminal domain"/>
    <property type="match status" value="1"/>
</dbReference>
<feature type="non-terminal residue" evidence="4">
    <location>
        <position position="1"/>
    </location>
</feature>
<dbReference type="AlphaFoldDB" id="A0A8S3FTT2"/>
<comment type="caution">
    <text evidence="4">The sequence shown here is derived from an EMBL/GenBank/DDBJ whole genome shotgun (WGS) entry which is preliminary data.</text>
</comment>